<protein>
    <submittedName>
        <fullName evidence="1">Thiol reductase thioredoxin</fullName>
    </submittedName>
</protein>
<evidence type="ECO:0000313" key="1">
    <source>
        <dbReference type="EMBL" id="MTK21449.1"/>
    </source>
</evidence>
<evidence type="ECO:0000313" key="2">
    <source>
        <dbReference type="Proteomes" id="UP000487649"/>
    </source>
</evidence>
<dbReference type="InterPro" id="IPR050620">
    <property type="entry name" value="Thioredoxin_H-type-like"/>
</dbReference>
<dbReference type="SUPFAM" id="SSF52833">
    <property type="entry name" value="Thioredoxin-like"/>
    <property type="match status" value="1"/>
</dbReference>
<name>A0A6A8SD68_9FIRM</name>
<dbReference type="InterPro" id="IPR013766">
    <property type="entry name" value="Thioredoxin_domain"/>
</dbReference>
<proteinExistence type="predicted"/>
<dbReference type="Pfam" id="PF00085">
    <property type="entry name" value="Thioredoxin"/>
    <property type="match status" value="1"/>
</dbReference>
<dbReference type="PANTHER" id="PTHR10438">
    <property type="entry name" value="THIOREDOXIN"/>
    <property type="match status" value="1"/>
</dbReference>
<gene>
    <name evidence="1" type="ORF">GMA92_08445</name>
</gene>
<reference evidence="1 2" key="1">
    <citation type="journal article" date="2019" name="Nat. Med.">
        <title>A library of human gut bacterial isolates paired with longitudinal multiomics data enables mechanistic microbiome research.</title>
        <authorList>
            <person name="Poyet M."/>
            <person name="Groussin M."/>
            <person name="Gibbons S.M."/>
            <person name="Avila-Pacheco J."/>
            <person name="Jiang X."/>
            <person name="Kearney S.M."/>
            <person name="Perrotta A.R."/>
            <person name="Berdy B."/>
            <person name="Zhao S."/>
            <person name="Lieberman T.D."/>
            <person name="Swanson P.K."/>
            <person name="Smith M."/>
            <person name="Roesemann S."/>
            <person name="Alexander J.E."/>
            <person name="Rich S.A."/>
            <person name="Livny J."/>
            <person name="Vlamakis H."/>
            <person name="Clish C."/>
            <person name="Bullock K."/>
            <person name="Deik A."/>
            <person name="Scott J."/>
            <person name="Pierce K.A."/>
            <person name="Xavier R.J."/>
            <person name="Alm E.J."/>
        </authorList>
    </citation>
    <scope>NUCLEOTIDE SEQUENCE [LARGE SCALE GENOMIC DNA]</scope>
    <source>
        <strain evidence="1 2">BIOML-A198</strain>
    </source>
</reference>
<dbReference type="InterPro" id="IPR036249">
    <property type="entry name" value="Thioredoxin-like_sf"/>
</dbReference>
<dbReference type="OrthoDB" id="7629852at2"/>
<dbReference type="Proteomes" id="UP000487649">
    <property type="component" value="Unassembled WGS sequence"/>
</dbReference>
<dbReference type="EMBL" id="WMQE01000017">
    <property type="protein sequence ID" value="MTK21449.1"/>
    <property type="molecule type" value="Genomic_DNA"/>
</dbReference>
<organism evidence="1 2">
    <name type="scientific">Turicibacter sanguinis</name>
    <dbReference type="NCBI Taxonomy" id="154288"/>
    <lineage>
        <taxon>Bacteria</taxon>
        <taxon>Bacillati</taxon>
        <taxon>Bacillota</taxon>
        <taxon>Erysipelotrichia</taxon>
        <taxon>Erysipelotrichales</taxon>
        <taxon>Turicibacteraceae</taxon>
        <taxon>Turicibacter</taxon>
    </lineage>
</organism>
<dbReference type="CDD" id="cd02947">
    <property type="entry name" value="TRX_family"/>
    <property type="match status" value="1"/>
</dbReference>
<dbReference type="Gene3D" id="3.40.30.10">
    <property type="entry name" value="Glutaredoxin"/>
    <property type="match status" value="1"/>
</dbReference>
<accession>A0A6A8SD68</accession>
<dbReference type="PANTHER" id="PTHR10438:SF468">
    <property type="entry name" value="THIOREDOXIN-1-RELATED"/>
    <property type="match status" value="1"/>
</dbReference>
<comment type="caution">
    <text evidence="1">The sequence shown here is derived from an EMBL/GenBank/DDBJ whole genome shotgun (WGS) entry which is preliminary data.</text>
</comment>
<dbReference type="AlphaFoldDB" id="A0A6A8SD68"/>
<dbReference type="PROSITE" id="PS51352">
    <property type="entry name" value="THIOREDOXIN_2"/>
    <property type="match status" value="1"/>
</dbReference>
<sequence>MQSQQKRGIQVTEINSIEQFKELIQNGKSIVLFTANWCPDCMVIKPFMPAIVEKYSDFKFYTVNRDNLMDLCVELDIFGIPSFVAFHNGVESGRFVNKDRKTRQQIEDFIESLV</sequence>